<protein>
    <submittedName>
        <fullName evidence="1">Uncharacterized protein</fullName>
    </submittedName>
</protein>
<reference evidence="1 2" key="1">
    <citation type="journal article" date="2014" name="Genome Announc.">
        <title>Draft Genome Sequence of the Haloacid-Degrading Burkholderia caribensis Strain MBA4.</title>
        <authorList>
            <person name="Pan Y."/>
            <person name="Kong K.F."/>
            <person name="Tsang J.S."/>
        </authorList>
    </citation>
    <scope>NUCLEOTIDE SEQUENCE [LARGE SCALE GENOMIC DNA]</scope>
    <source>
        <strain evidence="1 2">MBA4</strain>
    </source>
</reference>
<sequence>MTRCEILFAQADVLARLDMEKKKYAWHVYRSISAGQSESIGVKKFKRKRSGDGTHEDRFHKPSLRFTLPTFAC</sequence>
<dbReference type="EMBL" id="CP012747">
    <property type="protein sequence ID" value="ALL66838.1"/>
    <property type="molecule type" value="Genomic_DNA"/>
</dbReference>
<dbReference type="Proteomes" id="UP000019146">
    <property type="component" value="Chromosome 2"/>
</dbReference>
<dbReference type="AlphaFoldDB" id="A0A0P0REC7"/>
<evidence type="ECO:0000313" key="1">
    <source>
        <dbReference type="EMBL" id="ALL66838.1"/>
    </source>
</evidence>
<evidence type="ECO:0000313" key="2">
    <source>
        <dbReference type="Proteomes" id="UP000019146"/>
    </source>
</evidence>
<dbReference type="KEGG" id="bcai:K788_00015905"/>
<name>A0A0P0REC7_9BURK</name>
<proteinExistence type="predicted"/>
<gene>
    <name evidence="1" type="ORF">K788_00015905</name>
</gene>
<accession>A0A0P0REC7</accession>
<organism evidence="1 2">
    <name type="scientific">Paraburkholderia caribensis MBA4</name>
    <dbReference type="NCBI Taxonomy" id="1323664"/>
    <lineage>
        <taxon>Bacteria</taxon>
        <taxon>Pseudomonadati</taxon>
        <taxon>Pseudomonadota</taxon>
        <taxon>Betaproteobacteria</taxon>
        <taxon>Burkholderiales</taxon>
        <taxon>Burkholderiaceae</taxon>
        <taxon>Paraburkholderia</taxon>
    </lineage>
</organism>